<dbReference type="InterPro" id="IPR020550">
    <property type="entry name" value="Inositol_monophosphatase_CS"/>
</dbReference>
<dbReference type="GO" id="GO:0008934">
    <property type="term" value="F:inositol monophosphate 1-phosphatase activity"/>
    <property type="evidence" value="ECO:0007669"/>
    <property type="project" value="InterPro"/>
</dbReference>
<comment type="caution">
    <text evidence="10">The sequence shown here is derived from an EMBL/GenBank/DDBJ whole genome shotgun (WGS) entry which is preliminary data.</text>
</comment>
<reference evidence="10" key="1">
    <citation type="submission" date="2023-08" db="EMBL/GenBank/DDBJ databases">
        <authorList>
            <person name="Audoor S."/>
            <person name="Bilcke G."/>
        </authorList>
    </citation>
    <scope>NUCLEOTIDE SEQUENCE</scope>
</reference>
<dbReference type="GO" id="GO:0046854">
    <property type="term" value="P:phosphatidylinositol phosphate biosynthetic process"/>
    <property type="evidence" value="ECO:0007669"/>
    <property type="project" value="InterPro"/>
</dbReference>
<dbReference type="AlphaFoldDB" id="A0AAD2G374"/>
<evidence type="ECO:0000256" key="2">
    <source>
        <dbReference type="ARBA" id="ARBA00001946"/>
    </source>
</evidence>
<organism evidence="10 11">
    <name type="scientific">Cylindrotheca closterium</name>
    <dbReference type="NCBI Taxonomy" id="2856"/>
    <lineage>
        <taxon>Eukaryota</taxon>
        <taxon>Sar</taxon>
        <taxon>Stramenopiles</taxon>
        <taxon>Ochrophyta</taxon>
        <taxon>Bacillariophyta</taxon>
        <taxon>Bacillariophyceae</taxon>
        <taxon>Bacillariophycidae</taxon>
        <taxon>Bacillariales</taxon>
        <taxon>Bacillariaceae</taxon>
        <taxon>Cylindrotheca</taxon>
    </lineage>
</organism>
<dbReference type="InterPro" id="IPR000760">
    <property type="entry name" value="Inositol_monophosphatase-like"/>
</dbReference>
<keyword evidence="11" id="KW-1185">Reference proteome</keyword>
<feature type="signal peptide" evidence="9">
    <location>
        <begin position="1"/>
        <end position="19"/>
    </location>
</feature>
<evidence type="ECO:0000256" key="9">
    <source>
        <dbReference type="SAM" id="SignalP"/>
    </source>
</evidence>
<dbReference type="SUPFAM" id="SSF56655">
    <property type="entry name" value="Carbohydrate phosphatase"/>
    <property type="match status" value="1"/>
</dbReference>
<dbReference type="InterPro" id="IPR020583">
    <property type="entry name" value="Inositol_monoP_metal-BS"/>
</dbReference>
<name>A0AAD2G374_9STRA</name>
<keyword evidence="6 7" id="KW-0460">Magnesium</keyword>
<dbReference type="Gene3D" id="3.30.540.10">
    <property type="entry name" value="Fructose-1,6-Bisphosphatase, subunit A, domain 1"/>
    <property type="match status" value="1"/>
</dbReference>
<dbReference type="PROSITE" id="PS00629">
    <property type="entry name" value="IMP_1"/>
    <property type="match status" value="1"/>
</dbReference>
<accession>A0AAD2G374</accession>
<dbReference type="GO" id="GO:0007165">
    <property type="term" value="P:signal transduction"/>
    <property type="evidence" value="ECO:0007669"/>
    <property type="project" value="TreeGrafter"/>
</dbReference>
<dbReference type="InterPro" id="IPR033942">
    <property type="entry name" value="IMPase"/>
</dbReference>
<dbReference type="GO" id="GO:0046872">
    <property type="term" value="F:metal ion binding"/>
    <property type="evidence" value="ECO:0007669"/>
    <property type="project" value="UniProtKB-KW"/>
</dbReference>
<comment type="catalytic activity">
    <reaction evidence="1 8">
        <text>a myo-inositol phosphate + H2O = myo-inositol + phosphate</text>
        <dbReference type="Rhea" id="RHEA:24056"/>
        <dbReference type="ChEBI" id="CHEBI:15377"/>
        <dbReference type="ChEBI" id="CHEBI:17268"/>
        <dbReference type="ChEBI" id="CHEBI:43474"/>
        <dbReference type="ChEBI" id="CHEBI:84139"/>
        <dbReference type="EC" id="3.1.3.25"/>
    </reaction>
</comment>
<comment type="similarity">
    <text evidence="3 8">Belongs to the inositol monophosphatase superfamily.</text>
</comment>
<feature type="binding site" evidence="7">
    <location>
        <position position="116"/>
    </location>
    <ligand>
        <name>Mg(2+)</name>
        <dbReference type="ChEBI" id="CHEBI:18420"/>
        <label>1</label>
        <note>catalytic</note>
    </ligand>
</feature>
<evidence type="ECO:0000256" key="5">
    <source>
        <dbReference type="ARBA" id="ARBA00022801"/>
    </source>
</evidence>
<evidence type="ECO:0000256" key="1">
    <source>
        <dbReference type="ARBA" id="ARBA00001033"/>
    </source>
</evidence>
<feature type="binding site" evidence="7">
    <location>
        <position position="144"/>
    </location>
    <ligand>
        <name>Mg(2+)</name>
        <dbReference type="ChEBI" id="CHEBI:18420"/>
        <label>1</label>
        <note>catalytic</note>
    </ligand>
</feature>
<keyword evidence="9" id="KW-0732">Signal</keyword>
<dbReference type="PANTHER" id="PTHR20854:SF4">
    <property type="entry name" value="INOSITOL-1-MONOPHOSPHATASE-RELATED"/>
    <property type="match status" value="1"/>
</dbReference>
<dbReference type="PROSITE" id="PS00630">
    <property type="entry name" value="IMP_2"/>
    <property type="match status" value="1"/>
</dbReference>
<comment type="cofactor">
    <cofactor evidence="2 7 8">
        <name>Mg(2+)</name>
        <dbReference type="ChEBI" id="CHEBI:18420"/>
    </cofactor>
</comment>
<keyword evidence="4 7" id="KW-0479">Metal-binding</keyword>
<dbReference type="PANTHER" id="PTHR20854">
    <property type="entry name" value="INOSITOL MONOPHOSPHATASE"/>
    <property type="match status" value="1"/>
</dbReference>
<feature type="chain" id="PRO_5041984158" description="Inositol-1-monophosphatase" evidence="9">
    <location>
        <begin position="20"/>
        <end position="326"/>
    </location>
</feature>
<evidence type="ECO:0000256" key="3">
    <source>
        <dbReference type="ARBA" id="ARBA00009759"/>
    </source>
</evidence>
<keyword evidence="5 8" id="KW-0378">Hydrolase</keyword>
<feature type="binding site" evidence="7">
    <location>
        <position position="147"/>
    </location>
    <ligand>
        <name>Mg(2+)</name>
        <dbReference type="ChEBI" id="CHEBI:18420"/>
        <label>1</label>
        <note>catalytic</note>
    </ligand>
</feature>
<sequence>MATRSILLFLLLSLPVSLSFVTSRTRGISSSSQRTTILPGTAASNLDDAVLDSILETAVDASKAAASIIRENADGSAVVEKKSTTRDLLTLIDPLCEKAIREKVVENFPDHGILGEEEVKPGIQASIDALEAKLLDSDWLWIIDPIDGTTNFASGIPINMPSIAVAYKGEVMVAVLNDPHRDELFTAVRGRGARLNGDRIHVGLQETLGEAVVGMESPAGEGSLQQCLQGIEPLMKSVRTVRMLGSSAVFLPWVANGRLTAYWTPDECAWDIAAGSLMVQEAGGKCTDILGNEYNLRTRNLIASNGKIHDSLLTVLREDASLSPLV</sequence>
<dbReference type="EMBL" id="CAKOGP040001980">
    <property type="protein sequence ID" value="CAJ1958638.1"/>
    <property type="molecule type" value="Genomic_DNA"/>
</dbReference>
<evidence type="ECO:0000313" key="11">
    <source>
        <dbReference type="Proteomes" id="UP001295423"/>
    </source>
</evidence>
<feature type="binding site" evidence="7">
    <location>
        <position position="271"/>
    </location>
    <ligand>
        <name>Mg(2+)</name>
        <dbReference type="ChEBI" id="CHEBI:18420"/>
        <label>1</label>
        <note>catalytic</note>
    </ligand>
</feature>
<evidence type="ECO:0000313" key="10">
    <source>
        <dbReference type="EMBL" id="CAJ1958638.1"/>
    </source>
</evidence>
<evidence type="ECO:0000256" key="8">
    <source>
        <dbReference type="RuleBase" id="RU364068"/>
    </source>
</evidence>
<evidence type="ECO:0000256" key="7">
    <source>
        <dbReference type="PIRSR" id="PIRSR600760-2"/>
    </source>
</evidence>
<protein>
    <recommendedName>
        <fullName evidence="8">Inositol-1-monophosphatase</fullName>
        <ecNumber evidence="8">3.1.3.25</ecNumber>
    </recommendedName>
</protein>
<dbReference type="Proteomes" id="UP001295423">
    <property type="component" value="Unassembled WGS sequence"/>
</dbReference>
<gene>
    <name evidence="10" type="ORF">CYCCA115_LOCUS17276</name>
</gene>
<dbReference type="PRINTS" id="PR00377">
    <property type="entry name" value="IMPHPHTASES"/>
</dbReference>
<dbReference type="CDD" id="cd01639">
    <property type="entry name" value="IMPase"/>
    <property type="match status" value="1"/>
</dbReference>
<comment type="pathway">
    <text evidence="8">Polyol metabolism; myo-inositol biosynthesis; myo-inositol from D-glucose 6-phosphate: step 2/2.</text>
</comment>
<dbReference type="Pfam" id="PF00459">
    <property type="entry name" value="Inositol_P"/>
    <property type="match status" value="1"/>
</dbReference>
<proteinExistence type="inferred from homology"/>
<dbReference type="GO" id="GO:0006020">
    <property type="term" value="P:inositol metabolic process"/>
    <property type="evidence" value="ECO:0007669"/>
    <property type="project" value="TreeGrafter"/>
</dbReference>
<feature type="binding site" evidence="7">
    <location>
        <position position="146"/>
    </location>
    <ligand>
        <name>Mg(2+)</name>
        <dbReference type="ChEBI" id="CHEBI:18420"/>
        <label>1</label>
        <note>catalytic</note>
    </ligand>
</feature>
<evidence type="ECO:0000256" key="4">
    <source>
        <dbReference type="ARBA" id="ARBA00022723"/>
    </source>
</evidence>
<dbReference type="EC" id="3.1.3.25" evidence="8"/>
<dbReference type="Gene3D" id="3.40.190.80">
    <property type="match status" value="1"/>
</dbReference>
<evidence type="ECO:0000256" key="6">
    <source>
        <dbReference type="ARBA" id="ARBA00022842"/>
    </source>
</evidence>